<evidence type="ECO:0000259" key="1">
    <source>
        <dbReference type="Pfam" id="PF00563"/>
    </source>
</evidence>
<evidence type="ECO:0000313" key="3">
    <source>
        <dbReference type="Proteomes" id="UP000199397"/>
    </source>
</evidence>
<organism evidence="2 3">
    <name type="scientific">Thiothrix caldifontis</name>
    <dbReference type="NCBI Taxonomy" id="525918"/>
    <lineage>
        <taxon>Bacteria</taxon>
        <taxon>Pseudomonadati</taxon>
        <taxon>Pseudomonadota</taxon>
        <taxon>Gammaproteobacteria</taxon>
        <taxon>Thiotrichales</taxon>
        <taxon>Thiotrichaceae</taxon>
        <taxon>Thiothrix</taxon>
    </lineage>
</organism>
<gene>
    <name evidence="2" type="ORF">SAMN05660964_01306</name>
</gene>
<dbReference type="SUPFAM" id="SSF141868">
    <property type="entry name" value="EAL domain-like"/>
    <property type="match status" value="1"/>
</dbReference>
<dbReference type="Pfam" id="PF00563">
    <property type="entry name" value="EAL"/>
    <property type="match status" value="1"/>
</dbReference>
<reference evidence="2 3" key="1">
    <citation type="submission" date="2016-10" db="EMBL/GenBank/DDBJ databases">
        <authorList>
            <person name="de Groot N.N."/>
        </authorList>
    </citation>
    <scope>NUCLEOTIDE SEQUENCE [LARGE SCALE GENOMIC DNA]</scope>
    <source>
        <strain evidence="2 3">DSM 21228</strain>
    </source>
</reference>
<dbReference type="SUPFAM" id="SSF55785">
    <property type="entry name" value="PYP-like sensor domain (PAS domain)"/>
    <property type="match status" value="1"/>
</dbReference>
<dbReference type="Proteomes" id="UP000199397">
    <property type="component" value="Unassembled WGS sequence"/>
</dbReference>
<sequence>MRIFCVMKKQKIHCVVVDQDVEVTASLDAALRHSDVLLELNQVASVQQLIPVLQELQPHLLFCPYDKSKPSVELLETLQRYSPDTLLVWVARDEWQGLTTWLMGVESCILPLRDLEYFGQYIDFLLRYSSIKQDFRDCKHLLGVAELRCHWLVDYSWEAIAYISQGMHLYANNAYVTLFGFEGMAEVRSMPVAHLVDNTERKTFEAMSKAADVGSKPSNRLLITLRTLEGERMRAEIRFIPAVLKGKRCTQLHVKPLERNILKGVSLRKQDNPWEATELRLQKVPVMHKVQEEHTVTSSPNAKTPVAPPAVNRMKMVFRKLQRMNENLPDIYLSEPEFQQKAQKLNYTALVKQLGNSGGRFRLDYWNLGQVVLKLSTQENEKPDYLVFVSVSSAILNNDAELKRVVELLNTTPEVAKRMVLAFQYQDCMTNIAQLGKVIKLLKVLGVHLAIDGLPDSSQALKFVQVVKPALVRVDANVNIDHLQRLIEQLVDRHCKVIIPSEQDQNFLKVAYSTAAAYVQVAT</sequence>
<dbReference type="InterPro" id="IPR035965">
    <property type="entry name" value="PAS-like_dom_sf"/>
</dbReference>
<accession>A0A1H4A3T0</accession>
<name>A0A1H4A3T0_9GAMM</name>
<protein>
    <submittedName>
        <fullName evidence="2">EAL domain-containing protein</fullName>
    </submittedName>
</protein>
<feature type="domain" description="EAL" evidence="1">
    <location>
        <begin position="361"/>
        <end position="478"/>
    </location>
</feature>
<dbReference type="Gene3D" id="3.30.450.20">
    <property type="entry name" value="PAS domain"/>
    <property type="match status" value="1"/>
</dbReference>
<keyword evidence="3" id="KW-1185">Reference proteome</keyword>
<dbReference type="EMBL" id="FNQP01000006">
    <property type="protein sequence ID" value="SEA30144.1"/>
    <property type="molecule type" value="Genomic_DNA"/>
</dbReference>
<dbReference type="Gene3D" id="3.20.20.450">
    <property type="entry name" value="EAL domain"/>
    <property type="match status" value="1"/>
</dbReference>
<dbReference type="STRING" id="525918.SAMN05660964_01306"/>
<proteinExistence type="predicted"/>
<dbReference type="AlphaFoldDB" id="A0A1H4A3T0"/>
<evidence type="ECO:0000313" key="2">
    <source>
        <dbReference type="EMBL" id="SEA30144.1"/>
    </source>
</evidence>
<dbReference type="InterPro" id="IPR001633">
    <property type="entry name" value="EAL_dom"/>
</dbReference>
<dbReference type="InterPro" id="IPR035919">
    <property type="entry name" value="EAL_sf"/>
</dbReference>
<dbReference type="OrthoDB" id="7052318at2"/>